<evidence type="ECO:0008006" key="2">
    <source>
        <dbReference type="Google" id="ProtNLM"/>
    </source>
</evidence>
<dbReference type="AlphaFoldDB" id="A0A6C0KVN5"/>
<dbReference type="EMBL" id="MN740989">
    <property type="protein sequence ID" value="QHU21311.1"/>
    <property type="molecule type" value="Genomic_DNA"/>
</dbReference>
<sequence length="365" mass="42233">MTTIGINEDKPIKSPKCKKDQSEEYINILQQKCEKLIPFIKKTQKISDENIVIPNLNTYNELFNYNYNSQQLKVFAKYYKIKTTGNKQQLIVRIFSFLKLSCDVLKIQKICRGYIQRKYNKIHGPAFVKRTLCTNNSDFLTGDELTDIPNSQFISFSDNDGFIYGFDVISLYNLVLKSGKNVKNPYNRNNIPSYVISNIKALIRLSKILNIKLDLDIQDDTADLSDEKTIELRALTLFQNIDALGNYSSPNWFLSLNRILTIKMLRELLDIWDYRAQITNETKRKICPPNGLLSTNVSLFTIFNEQNLCKLKRYILEIMERMVNSGIDQDSKSLGAYYILGALTIVNQEAATSLPWLFQSFSYFN</sequence>
<reference evidence="1" key="1">
    <citation type="journal article" date="2020" name="Nature">
        <title>Giant virus diversity and host interactions through global metagenomics.</title>
        <authorList>
            <person name="Schulz F."/>
            <person name="Roux S."/>
            <person name="Paez-Espino D."/>
            <person name="Jungbluth S."/>
            <person name="Walsh D.A."/>
            <person name="Denef V.J."/>
            <person name="McMahon K.D."/>
            <person name="Konstantinidis K.T."/>
            <person name="Eloe-Fadrosh E.A."/>
            <person name="Kyrpides N.C."/>
            <person name="Woyke T."/>
        </authorList>
    </citation>
    <scope>NUCLEOTIDE SEQUENCE</scope>
    <source>
        <strain evidence="1">GVMAG-S-3300013094-109</strain>
    </source>
</reference>
<protein>
    <recommendedName>
        <fullName evidence="2">SAP domain-containing protein</fullName>
    </recommendedName>
</protein>
<name>A0A6C0KVN5_9ZZZZ</name>
<evidence type="ECO:0000313" key="1">
    <source>
        <dbReference type="EMBL" id="QHU21311.1"/>
    </source>
</evidence>
<dbReference type="PROSITE" id="PS50096">
    <property type="entry name" value="IQ"/>
    <property type="match status" value="1"/>
</dbReference>
<proteinExistence type="predicted"/>
<accession>A0A6C0KVN5</accession>
<organism evidence="1">
    <name type="scientific">viral metagenome</name>
    <dbReference type="NCBI Taxonomy" id="1070528"/>
    <lineage>
        <taxon>unclassified sequences</taxon>
        <taxon>metagenomes</taxon>
        <taxon>organismal metagenomes</taxon>
    </lineage>
</organism>